<feature type="signal peptide" evidence="2">
    <location>
        <begin position="1"/>
        <end position="19"/>
    </location>
</feature>
<proteinExistence type="predicted"/>
<name>A0A9D3MQX7_ANGAN</name>
<dbReference type="InterPro" id="IPR036116">
    <property type="entry name" value="FN3_sf"/>
</dbReference>
<dbReference type="InterPro" id="IPR003961">
    <property type="entry name" value="FN3_dom"/>
</dbReference>
<dbReference type="Pfam" id="PF01108">
    <property type="entry name" value="Tissue_fac"/>
    <property type="match status" value="1"/>
</dbReference>
<dbReference type="Pfam" id="PF09294">
    <property type="entry name" value="Interfer-bind"/>
    <property type="match status" value="1"/>
</dbReference>
<reference evidence="4" key="1">
    <citation type="submission" date="2021-01" db="EMBL/GenBank/DDBJ databases">
        <title>A chromosome-scale assembly of European eel, Anguilla anguilla.</title>
        <authorList>
            <person name="Henkel C."/>
            <person name="Jong-Raadsen S.A."/>
            <person name="Dufour S."/>
            <person name="Weltzien F.-A."/>
            <person name="Palstra A.P."/>
            <person name="Pelster B."/>
            <person name="Spaink H.P."/>
            <person name="Van Den Thillart G.E."/>
            <person name="Jansen H."/>
            <person name="Zahm M."/>
            <person name="Klopp C."/>
            <person name="Cedric C."/>
            <person name="Louis A."/>
            <person name="Berthelot C."/>
            <person name="Parey E."/>
            <person name="Roest Crollius H."/>
            <person name="Montfort J."/>
            <person name="Robinson-Rechavi M."/>
            <person name="Bucao C."/>
            <person name="Bouchez O."/>
            <person name="Gislard M."/>
            <person name="Lluch J."/>
            <person name="Milhes M."/>
            <person name="Lampietro C."/>
            <person name="Lopez Roques C."/>
            <person name="Donnadieu C."/>
            <person name="Braasch I."/>
            <person name="Desvignes T."/>
            <person name="Postlethwait J."/>
            <person name="Bobe J."/>
            <person name="Guiguen Y."/>
            <person name="Dirks R."/>
        </authorList>
    </citation>
    <scope>NUCLEOTIDE SEQUENCE</scope>
    <source>
        <strain evidence="4">Tag_6206</strain>
        <tissue evidence="4">Liver</tissue>
    </source>
</reference>
<evidence type="ECO:0000256" key="2">
    <source>
        <dbReference type="SAM" id="SignalP"/>
    </source>
</evidence>
<dbReference type="EMBL" id="JAFIRN010000003">
    <property type="protein sequence ID" value="KAG5852363.1"/>
    <property type="molecule type" value="Genomic_DNA"/>
</dbReference>
<accession>A0A9D3MQX7</accession>
<comment type="caution">
    <text evidence="4">The sequence shown here is derived from an EMBL/GenBank/DDBJ whole genome shotgun (WGS) entry which is preliminary data.</text>
</comment>
<dbReference type="PANTHER" id="PTHR20859:SF91">
    <property type="match status" value="1"/>
</dbReference>
<feature type="domain" description="Fibronectin type-III" evidence="3">
    <location>
        <begin position="23"/>
        <end position="112"/>
    </location>
</feature>
<organism evidence="4 5">
    <name type="scientific">Anguilla anguilla</name>
    <name type="common">European freshwater eel</name>
    <name type="synonym">Muraena anguilla</name>
    <dbReference type="NCBI Taxonomy" id="7936"/>
    <lineage>
        <taxon>Eukaryota</taxon>
        <taxon>Metazoa</taxon>
        <taxon>Chordata</taxon>
        <taxon>Craniata</taxon>
        <taxon>Vertebrata</taxon>
        <taxon>Euteleostomi</taxon>
        <taxon>Actinopterygii</taxon>
        <taxon>Neopterygii</taxon>
        <taxon>Teleostei</taxon>
        <taxon>Anguilliformes</taxon>
        <taxon>Anguillidae</taxon>
        <taxon>Anguilla</taxon>
    </lineage>
</organism>
<protein>
    <recommendedName>
        <fullName evidence="3">Fibronectin type-III domain-containing protein</fullName>
    </recommendedName>
</protein>
<keyword evidence="2" id="KW-0732">Signal</keyword>
<keyword evidence="1" id="KW-0812">Transmembrane</keyword>
<dbReference type="Proteomes" id="UP001044222">
    <property type="component" value="Unassembled WGS sequence"/>
</dbReference>
<dbReference type="SUPFAM" id="SSF49265">
    <property type="entry name" value="Fibronectin type III"/>
    <property type="match status" value="2"/>
</dbReference>
<dbReference type="GO" id="GO:0004896">
    <property type="term" value="F:cytokine receptor activity"/>
    <property type="evidence" value="ECO:0007669"/>
    <property type="project" value="TreeGrafter"/>
</dbReference>
<keyword evidence="5" id="KW-1185">Reference proteome</keyword>
<dbReference type="InterPro" id="IPR013783">
    <property type="entry name" value="Ig-like_fold"/>
</dbReference>
<dbReference type="PANTHER" id="PTHR20859">
    <property type="entry name" value="INTERFERON/INTERLEUKIN RECEPTOR"/>
    <property type="match status" value="1"/>
</dbReference>
<keyword evidence="1" id="KW-0472">Membrane</keyword>
<sequence length="313" mass="35855">MFLKYLISLLYLTHRGTLTLLSPPVNVTVESVNLQSELSWSSVTNTENVQYTVEFRDDHDDWHVLECSPTTSRRCNLTFDVFINAMLRVRAQDGNQISPWSQSRPFKAIDQSLFGPPNVTLWPRPEKGRLDVRIRDPFDRKDFSNVLKYRLYYKKATDSNWTVHSDTLFSASIENLEAGLNYCVQARYVWRGKLRPNSIPSTPKCAIISESENSRTIRTVWVTALIILLTFGLSLMCIFMVNRNYDKFKQALQPPMRMPEHLYKFLSGEEQFLQPPVSSSSSSSSLEEEPLDKISLVTIEYQGGGGGEINLHT</sequence>
<keyword evidence="1" id="KW-1133">Transmembrane helix</keyword>
<evidence type="ECO:0000256" key="1">
    <source>
        <dbReference type="SAM" id="Phobius"/>
    </source>
</evidence>
<dbReference type="InterPro" id="IPR015373">
    <property type="entry name" value="Interferon/interleukin_rcp_dom"/>
</dbReference>
<dbReference type="GO" id="GO:0005886">
    <property type="term" value="C:plasma membrane"/>
    <property type="evidence" value="ECO:0007669"/>
    <property type="project" value="TreeGrafter"/>
</dbReference>
<evidence type="ECO:0000259" key="3">
    <source>
        <dbReference type="PROSITE" id="PS50853"/>
    </source>
</evidence>
<feature type="chain" id="PRO_5039278957" description="Fibronectin type-III domain-containing protein" evidence="2">
    <location>
        <begin position="20"/>
        <end position="313"/>
    </location>
</feature>
<evidence type="ECO:0000313" key="4">
    <source>
        <dbReference type="EMBL" id="KAG5852363.1"/>
    </source>
</evidence>
<dbReference type="CDD" id="cd00063">
    <property type="entry name" value="FN3"/>
    <property type="match status" value="1"/>
</dbReference>
<dbReference type="InterPro" id="IPR050650">
    <property type="entry name" value="Type-II_Cytokine-TF_Rcpt"/>
</dbReference>
<dbReference type="Gene3D" id="2.60.40.10">
    <property type="entry name" value="Immunoglobulins"/>
    <property type="match status" value="1"/>
</dbReference>
<evidence type="ECO:0000313" key="5">
    <source>
        <dbReference type="Proteomes" id="UP001044222"/>
    </source>
</evidence>
<gene>
    <name evidence="4" type="ORF">ANANG_G00061610</name>
</gene>
<dbReference type="AlphaFoldDB" id="A0A9D3MQX7"/>
<dbReference type="PROSITE" id="PS50853">
    <property type="entry name" value="FN3"/>
    <property type="match status" value="1"/>
</dbReference>
<feature type="transmembrane region" description="Helical" evidence="1">
    <location>
        <begin position="220"/>
        <end position="241"/>
    </location>
</feature>